<protein>
    <submittedName>
        <fullName evidence="8">Putative isovaleryl-CoA dehydrogenase</fullName>
    </submittedName>
</protein>
<sequence length="771" mass="82976">MTTAAPDPAEYGLEAEAERIRAEARRRFAGFVRDMVNPGSYFREHDRRDAARHVIGRDVISQAAEIGLLGFSLPVSVGGEGRDTFEWGLVVEELARISLDPGFSVLIDTTVEITEVLRSSGHTELIDRYVPDLVQGRRYVALGAYESKDPYDYESTARLEGEEWVLNGTKHFVTGGLVADLFVMFVRDQASNDVLAFAVEADDPGVAVLPLETMGLRSMALAQVVLHDVRVPQWRQVWRADALSEFNTYARGRRIMTACGTVGALEGVLANCVEALSSRRRSGRRVLDYPNVERSIGEMRVLLEASRAATLRALNGTRYPGRDAYFDELATIAKHHVTESALRIGQLVLNLQGGEGYISTFPWEGFMRNVLGLIGGQGAQELLLLQLGQRTIVGLEGEQMRESAAELAVAKLADSWWALHAAESSQRDLAEQSSDAIRAVVSAAGLEGAGAGQGWLGELTALLDRAHALVDAVRSGQVPEAMPQEPTGLFEGRLGEMAERAWGWLACAVAQETGLLARMLRPSTLKEAAEGLPEDFTRDLLVVLTGAGVVDRGSDGRYTTDQRLEPVLIGGPRTAAFAARQRRALARASHLRTGTPGGGRELLTGSGAEAPILADVLVNTLLSRLDGLSQLLAAPGARVGCVADDGGRSAAALAQRMPFTDVCDLAGIEPVDRLALLWAPTAGQALVDLRRAITAGKQALVPGGWVVLPTPLPPKRRLGAASARLDLELAGGTGVLHQDLETLLRETGFGQVRTAWQDTVLGIRLTVARRP</sequence>
<dbReference type="Proteomes" id="UP000014062">
    <property type="component" value="Chromosome"/>
</dbReference>
<evidence type="ECO:0000256" key="3">
    <source>
        <dbReference type="ARBA" id="ARBA00022630"/>
    </source>
</evidence>
<dbReference type="EMBL" id="CM001889">
    <property type="protein sequence ID" value="EOY45598.1"/>
    <property type="molecule type" value="Genomic_DNA"/>
</dbReference>
<dbReference type="Pfam" id="PF02771">
    <property type="entry name" value="Acyl-CoA_dh_N"/>
    <property type="match status" value="1"/>
</dbReference>
<evidence type="ECO:0000256" key="2">
    <source>
        <dbReference type="ARBA" id="ARBA00009347"/>
    </source>
</evidence>
<evidence type="ECO:0000313" key="9">
    <source>
        <dbReference type="Proteomes" id="UP000014062"/>
    </source>
</evidence>
<dbReference type="Pfam" id="PF02770">
    <property type="entry name" value="Acyl-CoA_dh_M"/>
    <property type="match status" value="1"/>
</dbReference>
<evidence type="ECO:0000256" key="4">
    <source>
        <dbReference type="ARBA" id="ARBA00022827"/>
    </source>
</evidence>
<dbReference type="InterPro" id="IPR046373">
    <property type="entry name" value="Acyl-CoA_Oxase/DH_mid-dom_sf"/>
</dbReference>
<feature type="domain" description="Acyl-CoA oxidase/dehydrogenase middle" evidence="6">
    <location>
        <begin position="149"/>
        <end position="229"/>
    </location>
</feature>
<gene>
    <name evidence="8" type="ORF">SLI_0879</name>
</gene>
<dbReference type="InterPro" id="IPR009075">
    <property type="entry name" value="AcylCo_DH/oxidase_C"/>
</dbReference>
<evidence type="ECO:0000313" key="8">
    <source>
        <dbReference type="EMBL" id="EOY45598.1"/>
    </source>
</evidence>
<proteinExistence type="inferred from homology"/>
<dbReference type="Gene3D" id="1.10.540.10">
    <property type="entry name" value="Acyl-CoA dehydrogenase/oxidase, N-terminal domain"/>
    <property type="match status" value="1"/>
</dbReference>
<dbReference type="PANTHER" id="PTHR43884:SF12">
    <property type="entry name" value="ISOVALERYL-COA DEHYDROGENASE, MITOCHONDRIAL-RELATED"/>
    <property type="match status" value="1"/>
</dbReference>
<comment type="cofactor">
    <cofactor evidence="1">
        <name>FAD</name>
        <dbReference type="ChEBI" id="CHEBI:57692"/>
    </cofactor>
</comment>
<evidence type="ECO:0000256" key="1">
    <source>
        <dbReference type="ARBA" id="ARBA00001974"/>
    </source>
</evidence>
<dbReference type="AlphaFoldDB" id="A0A7U9H8Q9"/>
<organism evidence="8 9">
    <name type="scientific">Streptomyces lividans 1326</name>
    <dbReference type="NCBI Taxonomy" id="1200984"/>
    <lineage>
        <taxon>Bacteria</taxon>
        <taxon>Bacillati</taxon>
        <taxon>Actinomycetota</taxon>
        <taxon>Actinomycetes</taxon>
        <taxon>Kitasatosporales</taxon>
        <taxon>Streptomycetaceae</taxon>
        <taxon>Streptomyces</taxon>
    </lineage>
</organism>
<dbReference type="InterPro" id="IPR006091">
    <property type="entry name" value="Acyl-CoA_Oxase/DH_mid-dom"/>
</dbReference>
<evidence type="ECO:0000259" key="7">
    <source>
        <dbReference type="Pfam" id="PF02771"/>
    </source>
</evidence>
<evidence type="ECO:0000259" key="6">
    <source>
        <dbReference type="Pfam" id="PF02770"/>
    </source>
</evidence>
<keyword evidence="3" id="KW-0285">Flavoprotein</keyword>
<accession>A0A7U9H8Q9</accession>
<dbReference type="GO" id="GO:0050660">
    <property type="term" value="F:flavin adenine dinucleotide binding"/>
    <property type="evidence" value="ECO:0007669"/>
    <property type="project" value="InterPro"/>
</dbReference>
<keyword evidence="4" id="KW-0274">FAD</keyword>
<comment type="similarity">
    <text evidence="2">Belongs to the acyl-CoA dehydrogenase family.</text>
</comment>
<dbReference type="InterPro" id="IPR009100">
    <property type="entry name" value="AcylCoA_DH/oxidase_NM_dom_sf"/>
</dbReference>
<dbReference type="Gene3D" id="2.40.110.10">
    <property type="entry name" value="Butyryl-CoA Dehydrogenase, subunit A, domain 2"/>
    <property type="match status" value="1"/>
</dbReference>
<dbReference type="GO" id="GO:0003995">
    <property type="term" value="F:acyl-CoA dehydrogenase activity"/>
    <property type="evidence" value="ECO:0007669"/>
    <property type="project" value="TreeGrafter"/>
</dbReference>
<dbReference type="RefSeq" id="WP_016325297.1">
    <property type="nucleotide sequence ID" value="NZ_CM001889.1"/>
</dbReference>
<name>A0A7U9H8Q9_STRLI</name>
<dbReference type="SUPFAM" id="SSF56645">
    <property type="entry name" value="Acyl-CoA dehydrogenase NM domain-like"/>
    <property type="match status" value="1"/>
</dbReference>
<dbReference type="PANTHER" id="PTHR43884">
    <property type="entry name" value="ACYL-COA DEHYDROGENASE"/>
    <property type="match status" value="1"/>
</dbReference>
<dbReference type="InterPro" id="IPR036250">
    <property type="entry name" value="AcylCo_DH-like_C"/>
</dbReference>
<dbReference type="SUPFAM" id="SSF47203">
    <property type="entry name" value="Acyl-CoA dehydrogenase C-terminal domain-like"/>
    <property type="match status" value="1"/>
</dbReference>
<dbReference type="Pfam" id="PF00441">
    <property type="entry name" value="Acyl-CoA_dh_1"/>
    <property type="match status" value="1"/>
</dbReference>
<dbReference type="InterPro" id="IPR013786">
    <property type="entry name" value="AcylCoA_DH/ox_N"/>
</dbReference>
<feature type="domain" description="Acyl-CoA dehydrogenase/oxidase C-terminal" evidence="5">
    <location>
        <begin position="253"/>
        <end position="390"/>
    </location>
</feature>
<evidence type="ECO:0000259" key="5">
    <source>
        <dbReference type="Pfam" id="PF00441"/>
    </source>
</evidence>
<reference evidence="9" key="1">
    <citation type="journal article" date="2013" name="Genome Biol. Evol.">
        <title>The genome sequence of Streptomyces lividans 66 reveals a novel tRNA-dependent peptide biosynthetic system within a metal-related genomic island.</title>
        <authorList>
            <person name="Cruz-Morales P."/>
            <person name="Vijgenboom E."/>
            <person name="Iruegas-Bocardo F."/>
            <person name="Girard G."/>
            <person name="Yanez-Guerra L.A."/>
            <person name="Ramos-Aboites H.E."/>
            <person name="Pernodet J.L."/>
            <person name="Anne J."/>
            <person name="van Wezel G.P."/>
            <person name="Barona-Gomez F."/>
        </authorList>
    </citation>
    <scope>NUCLEOTIDE SEQUENCE [LARGE SCALE GENOMIC DNA]</scope>
    <source>
        <strain evidence="9">1326</strain>
    </source>
</reference>
<dbReference type="Gene3D" id="1.20.140.10">
    <property type="entry name" value="Butyryl-CoA Dehydrogenase, subunit A, domain 3"/>
    <property type="match status" value="1"/>
</dbReference>
<feature type="domain" description="Acyl-CoA dehydrogenase/oxidase N-terminal" evidence="7">
    <location>
        <begin position="24"/>
        <end position="136"/>
    </location>
</feature>
<dbReference type="InterPro" id="IPR037069">
    <property type="entry name" value="AcylCoA_DH/ox_N_sf"/>
</dbReference>
<dbReference type="CDD" id="cd00567">
    <property type="entry name" value="ACAD"/>
    <property type="match status" value="1"/>
</dbReference>